<evidence type="ECO:0000313" key="2">
    <source>
        <dbReference type="EMBL" id="SEB81309.1"/>
    </source>
</evidence>
<dbReference type="AlphaFoldDB" id="A0A1H4ME70"/>
<protein>
    <submittedName>
        <fullName evidence="2">Uncharacterized protein</fullName>
    </submittedName>
</protein>
<name>A0A1H4ME70_9NOCA</name>
<feature type="region of interest" description="Disordered" evidence="1">
    <location>
        <begin position="28"/>
        <end position="239"/>
    </location>
</feature>
<evidence type="ECO:0000256" key="1">
    <source>
        <dbReference type="SAM" id="MobiDB-lite"/>
    </source>
</evidence>
<gene>
    <name evidence="2" type="ORF">SAMN04490239_1766</name>
</gene>
<dbReference type="Proteomes" id="UP000183561">
    <property type="component" value="Unassembled WGS sequence"/>
</dbReference>
<sequence length="239" mass="26297">MSPPIAMSAKNTPRVPAVWCDGQIFRDRSVEHGEHRRCEAVAERDYKDCQGRGSDGWQDEKKGTTDQHTDGGEHDPNPATRHSSSYQTVADRRRQQHEDQPRDAGESEHGSSLQTTVTEADLEVGRQPSEDDGRHGVHTHHQEYAGDEGTGGEDPNPRDSRLSSRRSNHRPGTTPPLFLAVAGPPHHPWTASTGSERAPDRRTPPPYGATPRSWGAPFFSEPVSPTINAPARSPRQSTT</sequence>
<proteinExistence type="predicted"/>
<dbReference type="EMBL" id="FNSV01000005">
    <property type="protein sequence ID" value="SEB81309.1"/>
    <property type="molecule type" value="Genomic_DNA"/>
</dbReference>
<evidence type="ECO:0000313" key="3">
    <source>
        <dbReference type="Proteomes" id="UP000183561"/>
    </source>
</evidence>
<feature type="compositionally biased region" description="Basic and acidic residues" evidence="1">
    <location>
        <begin position="58"/>
        <end position="76"/>
    </location>
</feature>
<feature type="compositionally biased region" description="Basic and acidic residues" evidence="1">
    <location>
        <begin position="90"/>
        <end position="109"/>
    </location>
</feature>
<feature type="compositionally biased region" description="Basic and acidic residues" evidence="1">
    <location>
        <begin position="28"/>
        <end position="50"/>
    </location>
</feature>
<reference evidence="3" key="1">
    <citation type="submission" date="2016-10" db="EMBL/GenBank/DDBJ databases">
        <authorList>
            <person name="Varghese N."/>
            <person name="Submissions S."/>
        </authorList>
    </citation>
    <scope>NUCLEOTIDE SEQUENCE [LARGE SCALE GENOMIC DNA]</scope>
    <source>
        <strain evidence="3">DSM 44498</strain>
    </source>
</reference>
<keyword evidence="3" id="KW-1185">Reference proteome</keyword>
<accession>A0A1H4ME70</accession>
<feature type="compositionally biased region" description="Basic and acidic residues" evidence="1">
    <location>
        <begin position="128"/>
        <end position="144"/>
    </location>
</feature>
<organism evidence="2 3">
    <name type="scientific">Rhodococcus koreensis</name>
    <dbReference type="NCBI Taxonomy" id="99653"/>
    <lineage>
        <taxon>Bacteria</taxon>
        <taxon>Bacillati</taxon>
        <taxon>Actinomycetota</taxon>
        <taxon>Actinomycetes</taxon>
        <taxon>Mycobacteriales</taxon>
        <taxon>Nocardiaceae</taxon>
        <taxon>Rhodococcus</taxon>
    </lineage>
</organism>